<feature type="transmembrane region" description="Helical" evidence="5">
    <location>
        <begin position="166"/>
        <end position="186"/>
    </location>
</feature>
<feature type="transmembrane region" description="Helical" evidence="5">
    <location>
        <begin position="366"/>
        <end position="388"/>
    </location>
</feature>
<feature type="domain" description="Major facilitator superfamily (MFS) profile" evidence="6">
    <location>
        <begin position="1"/>
        <end position="391"/>
    </location>
</feature>
<dbReference type="PROSITE" id="PS50850">
    <property type="entry name" value="MFS"/>
    <property type="match status" value="1"/>
</dbReference>
<feature type="transmembrane region" description="Helical" evidence="5">
    <location>
        <begin position="340"/>
        <end position="360"/>
    </location>
</feature>
<comment type="subcellular location">
    <subcellularLocation>
        <location evidence="1">Membrane</location>
        <topology evidence="1">Multi-pass membrane protein</topology>
    </subcellularLocation>
</comment>
<evidence type="ECO:0000313" key="8">
    <source>
        <dbReference type="Proteomes" id="UP001245184"/>
    </source>
</evidence>
<reference evidence="7 8" key="1">
    <citation type="submission" date="2023-08" db="EMBL/GenBank/DDBJ databases">
        <title>Genome sequencing of plant associated microbes to promote plant fitness in Sorghum bicolor and Oryza sativa.</title>
        <authorList>
            <person name="Coleman-Derr D."/>
        </authorList>
    </citation>
    <scope>NUCLEOTIDE SEQUENCE [LARGE SCALE GENOMIC DNA]</scope>
    <source>
        <strain evidence="7 8">SLBN-33</strain>
    </source>
</reference>
<feature type="transmembrane region" description="Helical" evidence="5">
    <location>
        <begin position="243"/>
        <end position="260"/>
    </location>
</feature>
<dbReference type="InterPro" id="IPR020846">
    <property type="entry name" value="MFS_dom"/>
</dbReference>
<name>A0ABD5CUE2_9BURK</name>
<dbReference type="PANTHER" id="PTHR23501">
    <property type="entry name" value="MAJOR FACILITATOR SUPERFAMILY"/>
    <property type="match status" value="1"/>
</dbReference>
<feature type="transmembrane region" description="Helical" evidence="5">
    <location>
        <begin position="206"/>
        <end position="231"/>
    </location>
</feature>
<evidence type="ECO:0000256" key="2">
    <source>
        <dbReference type="ARBA" id="ARBA00022692"/>
    </source>
</evidence>
<dbReference type="EMBL" id="JAVIZN010000003">
    <property type="protein sequence ID" value="MDR6208064.1"/>
    <property type="molecule type" value="Genomic_DNA"/>
</dbReference>
<feature type="transmembrane region" description="Helical" evidence="5">
    <location>
        <begin position="108"/>
        <end position="130"/>
    </location>
</feature>
<evidence type="ECO:0000313" key="7">
    <source>
        <dbReference type="EMBL" id="MDR6208064.1"/>
    </source>
</evidence>
<organism evidence="7 8">
    <name type="scientific">Paraburkholderia graminis</name>
    <dbReference type="NCBI Taxonomy" id="60548"/>
    <lineage>
        <taxon>Bacteria</taxon>
        <taxon>Pseudomonadati</taxon>
        <taxon>Pseudomonadota</taxon>
        <taxon>Betaproteobacteria</taxon>
        <taxon>Burkholderiales</taxon>
        <taxon>Burkholderiaceae</taxon>
        <taxon>Paraburkholderia</taxon>
    </lineage>
</organism>
<evidence type="ECO:0000256" key="5">
    <source>
        <dbReference type="SAM" id="Phobius"/>
    </source>
</evidence>
<feature type="transmembrane region" description="Helical" evidence="5">
    <location>
        <begin position="80"/>
        <end position="102"/>
    </location>
</feature>
<feature type="transmembrane region" description="Helical" evidence="5">
    <location>
        <begin position="298"/>
        <end position="319"/>
    </location>
</feature>
<dbReference type="Proteomes" id="UP001245184">
    <property type="component" value="Unassembled WGS sequence"/>
</dbReference>
<keyword evidence="2 5" id="KW-0812">Transmembrane</keyword>
<proteinExistence type="predicted"/>
<feature type="transmembrane region" description="Helical" evidence="5">
    <location>
        <begin position="272"/>
        <end position="292"/>
    </location>
</feature>
<dbReference type="Gene3D" id="1.20.1720.10">
    <property type="entry name" value="Multidrug resistance protein D"/>
    <property type="match status" value="1"/>
</dbReference>
<evidence type="ECO:0000256" key="1">
    <source>
        <dbReference type="ARBA" id="ARBA00004141"/>
    </source>
</evidence>
<accession>A0ABD5CUE2</accession>
<feature type="transmembrane region" description="Helical" evidence="5">
    <location>
        <begin position="43"/>
        <end position="68"/>
    </location>
</feature>
<protein>
    <submittedName>
        <fullName evidence="7">DHA2 family multidrug resistance protein-like MFS transporter</fullName>
    </submittedName>
</protein>
<dbReference type="InterPro" id="IPR011701">
    <property type="entry name" value="MFS"/>
</dbReference>
<dbReference type="InterPro" id="IPR036259">
    <property type="entry name" value="MFS_trans_sf"/>
</dbReference>
<comment type="caution">
    <text evidence="7">The sequence shown here is derived from an EMBL/GenBank/DDBJ whole genome shotgun (WGS) entry which is preliminary data.</text>
</comment>
<dbReference type="SUPFAM" id="SSF103473">
    <property type="entry name" value="MFS general substrate transporter"/>
    <property type="match status" value="1"/>
</dbReference>
<gene>
    <name evidence="7" type="ORF">QF025_006865</name>
</gene>
<dbReference type="Pfam" id="PF07690">
    <property type="entry name" value="MFS_1"/>
    <property type="match status" value="1"/>
</dbReference>
<sequence>MALVATLLPFAALGAYVGLTRVFLGGLTLFVASSLFCSLSLSLPMLIAARLLQGLGAAGVMSVSVALMKAISPPDRFGRALGLSTFVVGGAFMLGPLVAWLILSFSGWPWLFAVNVPFGGLTLFVALRVLPALAPVAHSVDWSGAVLNVLAFGAMLLGVGEIAHDGSAYFAAGSMLLASLCGGVLVRRSMGQQAAILPVDLFAHRLFALSAITAFLSFIAQGLAFVSLPFLLGTKFGRGQFELGLLMSSWPAAVAVVSPISGRLADRRNAGLLGCAGLAALFAGLISLAMLPPNAGDLSIGMRLSICGMGFGIFLPPNLKALMDSVPRERSGSANGVTALARLFGQAIGAALVALSLRVGGAQGGVLALLMGAAAVGAACGVSALRLAERN</sequence>
<dbReference type="GO" id="GO:0016020">
    <property type="term" value="C:membrane"/>
    <property type="evidence" value="ECO:0007669"/>
    <property type="project" value="UniProtKB-SubCell"/>
</dbReference>
<keyword evidence="4 5" id="KW-0472">Membrane</keyword>
<dbReference type="AlphaFoldDB" id="A0ABD5CUE2"/>
<dbReference type="PANTHER" id="PTHR23501:SF5">
    <property type="entry name" value="TRANSPORT PROTEIN"/>
    <property type="match status" value="1"/>
</dbReference>
<dbReference type="Gene3D" id="1.20.1250.20">
    <property type="entry name" value="MFS general substrate transporter like domains"/>
    <property type="match status" value="1"/>
</dbReference>
<evidence type="ECO:0000256" key="3">
    <source>
        <dbReference type="ARBA" id="ARBA00022989"/>
    </source>
</evidence>
<feature type="transmembrane region" description="Helical" evidence="5">
    <location>
        <begin position="142"/>
        <end position="160"/>
    </location>
</feature>
<evidence type="ECO:0000256" key="4">
    <source>
        <dbReference type="ARBA" id="ARBA00023136"/>
    </source>
</evidence>
<keyword evidence="3 5" id="KW-1133">Transmembrane helix</keyword>
<evidence type="ECO:0000259" key="6">
    <source>
        <dbReference type="PROSITE" id="PS50850"/>
    </source>
</evidence>